<dbReference type="InterPro" id="IPR008207">
    <property type="entry name" value="Sig_transdc_His_kin_Hpt_dom"/>
</dbReference>
<feature type="region of interest" description="Disordered" evidence="2">
    <location>
        <begin position="127"/>
        <end position="156"/>
    </location>
</feature>
<feature type="domain" description="HPt" evidence="3">
    <location>
        <begin position="1"/>
        <end position="103"/>
    </location>
</feature>
<dbReference type="CDD" id="cd00088">
    <property type="entry name" value="HPT"/>
    <property type="match status" value="1"/>
</dbReference>
<dbReference type="GO" id="GO:0004672">
    <property type="term" value="F:protein kinase activity"/>
    <property type="evidence" value="ECO:0007669"/>
    <property type="project" value="UniProtKB-ARBA"/>
</dbReference>
<evidence type="ECO:0000256" key="1">
    <source>
        <dbReference type="PROSITE-ProRule" id="PRU00110"/>
    </source>
</evidence>
<dbReference type="STRING" id="345632.GPICK_14725"/>
<dbReference type="KEGG" id="gpi:GPICK_14725"/>
<dbReference type="PROSITE" id="PS50894">
    <property type="entry name" value="HPT"/>
    <property type="match status" value="1"/>
</dbReference>
<gene>
    <name evidence="4" type="ORF">GPICK_14725</name>
</gene>
<dbReference type="GO" id="GO:0000160">
    <property type="term" value="P:phosphorelay signal transduction system"/>
    <property type="evidence" value="ECO:0007669"/>
    <property type="project" value="InterPro"/>
</dbReference>
<evidence type="ECO:0000313" key="4">
    <source>
        <dbReference type="EMBL" id="AJE04442.1"/>
    </source>
</evidence>
<proteinExistence type="predicted"/>
<organism evidence="4 5">
    <name type="scientific">Geobacter pickeringii</name>
    <dbReference type="NCBI Taxonomy" id="345632"/>
    <lineage>
        <taxon>Bacteria</taxon>
        <taxon>Pseudomonadati</taxon>
        <taxon>Thermodesulfobacteriota</taxon>
        <taxon>Desulfuromonadia</taxon>
        <taxon>Geobacterales</taxon>
        <taxon>Geobacteraceae</taxon>
        <taxon>Geobacter</taxon>
    </lineage>
</organism>
<dbReference type="Pfam" id="PF01627">
    <property type="entry name" value="Hpt"/>
    <property type="match status" value="1"/>
</dbReference>
<accession>A0A0B5BDA0</accession>
<feature type="modified residue" description="Phosphohistidine" evidence="1">
    <location>
        <position position="46"/>
    </location>
</feature>
<dbReference type="EMBL" id="CP009788">
    <property type="protein sequence ID" value="AJE04442.1"/>
    <property type="molecule type" value="Genomic_DNA"/>
</dbReference>
<dbReference type="Gene3D" id="1.20.120.160">
    <property type="entry name" value="HPT domain"/>
    <property type="match status" value="1"/>
</dbReference>
<dbReference type="PANTHER" id="PTHR43395">
    <property type="entry name" value="SENSOR HISTIDINE KINASE CHEA"/>
    <property type="match status" value="1"/>
</dbReference>
<dbReference type="InterPro" id="IPR051315">
    <property type="entry name" value="Bact_Chemotaxis_CheA"/>
</dbReference>
<dbReference type="HOGENOM" id="CLU_1684044_0_0_7"/>
<dbReference type="Proteomes" id="UP000057609">
    <property type="component" value="Chromosome"/>
</dbReference>
<sequence>MDMSRYRDLFVAEAREHLAVMGETILALEKAPASPELIDSLFRCAHSLKGMASSMEYPEIATLAHSAEGVLSRVRAGALSFDAGAADLLLTAAGLLGRMVDAVAAGEKGAVDASPLIEQLLAFGTEPETVGEGKTSGGRAASSPSPVDDAPLPAKR</sequence>
<keyword evidence="5" id="KW-1185">Reference proteome</keyword>
<reference evidence="4 5" key="1">
    <citation type="journal article" date="2015" name="Genome Announc.">
        <title>Complete Genome of Geobacter pickeringii G13T, a Metal-Reducing Isolate from Sedimentary Kaolin Deposits.</title>
        <authorList>
            <person name="Badalamenti J.P."/>
            <person name="Bond D.R."/>
        </authorList>
    </citation>
    <scope>NUCLEOTIDE SEQUENCE [LARGE SCALE GENOMIC DNA]</scope>
    <source>
        <strain evidence="4 5">G13</strain>
    </source>
</reference>
<dbReference type="SUPFAM" id="SSF47226">
    <property type="entry name" value="Histidine-containing phosphotransfer domain, HPT domain"/>
    <property type="match status" value="1"/>
</dbReference>
<dbReference type="SMART" id="SM00073">
    <property type="entry name" value="HPT"/>
    <property type="match status" value="1"/>
</dbReference>
<evidence type="ECO:0000259" key="3">
    <source>
        <dbReference type="PROSITE" id="PS50894"/>
    </source>
</evidence>
<dbReference type="OrthoDB" id="2079555at2"/>
<protein>
    <recommendedName>
        <fullName evidence="3">HPt domain-containing protein</fullName>
    </recommendedName>
</protein>
<name>A0A0B5BDA0_9BACT</name>
<dbReference type="RefSeq" id="WP_039744452.1">
    <property type="nucleotide sequence ID" value="NZ_CP009788.1"/>
</dbReference>
<dbReference type="PANTHER" id="PTHR43395:SF1">
    <property type="entry name" value="CHEMOTAXIS PROTEIN CHEA"/>
    <property type="match status" value="1"/>
</dbReference>
<dbReference type="InterPro" id="IPR036641">
    <property type="entry name" value="HPT_dom_sf"/>
</dbReference>
<evidence type="ECO:0000256" key="2">
    <source>
        <dbReference type="SAM" id="MobiDB-lite"/>
    </source>
</evidence>
<dbReference type="AlphaFoldDB" id="A0A0B5BDA0"/>
<keyword evidence="1" id="KW-0597">Phosphoprotein</keyword>
<evidence type="ECO:0000313" key="5">
    <source>
        <dbReference type="Proteomes" id="UP000057609"/>
    </source>
</evidence>